<evidence type="ECO:0000256" key="1">
    <source>
        <dbReference type="ARBA" id="ARBA00023172"/>
    </source>
</evidence>
<dbReference type="PANTHER" id="PTHR33050:SF7">
    <property type="entry name" value="RIBONUCLEASE H"/>
    <property type="match status" value="1"/>
</dbReference>
<dbReference type="AlphaFoldDB" id="A0A8S4FQF4"/>
<dbReference type="InterPro" id="IPR011010">
    <property type="entry name" value="DNA_brk_join_enz"/>
</dbReference>
<dbReference type="GO" id="GO:0071897">
    <property type="term" value="P:DNA biosynthetic process"/>
    <property type="evidence" value="ECO:0007669"/>
    <property type="project" value="UniProtKB-ARBA"/>
</dbReference>
<dbReference type="CDD" id="cd09275">
    <property type="entry name" value="RNase_HI_RT_DIRS1"/>
    <property type="match status" value="1"/>
</dbReference>
<dbReference type="Gene3D" id="3.10.10.10">
    <property type="entry name" value="HIV Type 1 Reverse Transcriptase, subunit A, domain 1"/>
    <property type="match status" value="1"/>
</dbReference>
<dbReference type="SUPFAM" id="SSF56349">
    <property type="entry name" value="DNA breaking-rejoining enzymes"/>
    <property type="match status" value="1"/>
</dbReference>
<name>A0A8S4FQF4_PLUXY</name>
<dbReference type="InterPro" id="IPR043502">
    <property type="entry name" value="DNA/RNA_pol_sf"/>
</dbReference>
<keyword evidence="1" id="KW-0233">DNA recombination</keyword>
<feature type="compositionally biased region" description="Polar residues" evidence="2">
    <location>
        <begin position="58"/>
        <end position="68"/>
    </location>
</feature>
<accession>A0A8S4FQF4</accession>
<sequence length="1056" mass="118995">MAKRSHGSRRLGFDEEDISDLDESTPPPKAPRRDAEQRAASTTRGAVELDIPPLLLTPASSRVQNASQAARGEDPAGISHVSSNNSVERRFELLNRELNSIKIMISQGQPPNRSASALGISPTLPGPRLNEALSDLMPPAPPLAPELETLETTLAETTRKAEDTRVEAVIKLQHFNDPNWANIRYMETQKKYLATPAFTHLEINEELSRRAATACSIRRPSLRPFRSLVAARRLLLRPRDLNPPKLGNDQTVSATASSGAVTMAAPAAGNDSFRGGQLRRYFAAWSARRAPPHILKVIQGYRIPFILKPPLRRLSNQSSFPLDCSSEMQMEVQKMAAQGVIERASQGPGFESHLFLVKKSDGSHRPVLNLKALNNFLVSGKFRLVNMYKVPYFLQPNDWMMKIDLSQAYFHVPVAESHRRFLSKCTQNLRHSLELGGTAVKAQRMRVLVYLDDYLLVNQSRRRLRDHAHQAKALLHELGWVINKGKSSAQPVQNIEFLGIEWSTVQNIKSLPREKLFKLQGCLEKFLVAPAWSPLDLQKLVGWLNFASFIVPYGRINFRSLLTLMQRAVREGISVAPTAQAVVDLQWWMNHFKEVSEIWLQPPTHFIVTDASDVGWGAYVDGHYLQGPWLAQETSFRANRKELLAISFVLQNMAQVFADKTILVQSDNQTALAYLRNQGGTRSEPLLSIARNIYTHLMTHRIHLMTSYIPGPLNSVAESLSRFKALPEWHLLPIATRLIFRKWGIPIIDLFASQNAHVVPRYVTRDLRDPAADFHDAFSRTWTYKLAWIFSPPCLMHQVLYAMNQAQGKYIVICPRWLNVFWRADLKARALCPPFTIHNLHRVLKDTTTGQPPPQLVIDWLVHNDPISDNLFDISRRCAILLLLASGRRVHDLTLLSVAPDHMEDHDGRITFWPKYGSKTDCLARRQSGWELSSGPHANIDLVRWLRRLVELSAPRRAQAETSSLFVTCGAPRAASRTVIGGWVRTVLSEAGIHDAPGSTRSAVASLSWVQNFPVEDILARGNWTSQNTLFRYYKRPLARSTSDTASAMTNCFKPV</sequence>
<feature type="region of interest" description="Disordered" evidence="2">
    <location>
        <begin position="1"/>
        <end position="84"/>
    </location>
</feature>
<dbReference type="GO" id="GO:0006310">
    <property type="term" value="P:DNA recombination"/>
    <property type="evidence" value="ECO:0007669"/>
    <property type="project" value="UniProtKB-KW"/>
</dbReference>
<dbReference type="GO" id="GO:0015074">
    <property type="term" value="P:DNA integration"/>
    <property type="evidence" value="ECO:0007669"/>
    <property type="project" value="InterPro"/>
</dbReference>
<organism evidence="3 4">
    <name type="scientific">Plutella xylostella</name>
    <name type="common">Diamondback moth</name>
    <name type="synonym">Plutella maculipennis</name>
    <dbReference type="NCBI Taxonomy" id="51655"/>
    <lineage>
        <taxon>Eukaryota</taxon>
        <taxon>Metazoa</taxon>
        <taxon>Ecdysozoa</taxon>
        <taxon>Arthropoda</taxon>
        <taxon>Hexapoda</taxon>
        <taxon>Insecta</taxon>
        <taxon>Pterygota</taxon>
        <taxon>Neoptera</taxon>
        <taxon>Endopterygota</taxon>
        <taxon>Lepidoptera</taxon>
        <taxon>Glossata</taxon>
        <taxon>Ditrysia</taxon>
        <taxon>Yponomeutoidea</taxon>
        <taxon>Plutellidae</taxon>
        <taxon>Plutella</taxon>
    </lineage>
</organism>
<evidence type="ECO:0000256" key="2">
    <source>
        <dbReference type="SAM" id="MobiDB-lite"/>
    </source>
</evidence>
<dbReference type="Proteomes" id="UP000653454">
    <property type="component" value="Unassembled WGS sequence"/>
</dbReference>
<dbReference type="SUPFAM" id="SSF56672">
    <property type="entry name" value="DNA/RNA polymerases"/>
    <property type="match status" value="1"/>
</dbReference>
<feature type="compositionally biased region" description="Acidic residues" evidence="2">
    <location>
        <begin position="14"/>
        <end position="23"/>
    </location>
</feature>
<protein>
    <submittedName>
        <fullName evidence="3">(diamondback moth) hypothetical protein</fullName>
    </submittedName>
</protein>
<evidence type="ECO:0000313" key="3">
    <source>
        <dbReference type="EMBL" id="CAG9129738.1"/>
    </source>
</evidence>
<proteinExistence type="predicted"/>
<dbReference type="GO" id="GO:0003677">
    <property type="term" value="F:DNA binding"/>
    <property type="evidence" value="ECO:0007669"/>
    <property type="project" value="InterPro"/>
</dbReference>
<dbReference type="InterPro" id="IPR043128">
    <property type="entry name" value="Rev_trsase/Diguanyl_cyclase"/>
</dbReference>
<dbReference type="EMBL" id="CAJHNJ030000039">
    <property type="protein sequence ID" value="CAG9129738.1"/>
    <property type="molecule type" value="Genomic_DNA"/>
</dbReference>
<dbReference type="Gene3D" id="1.10.443.10">
    <property type="entry name" value="Intergrase catalytic core"/>
    <property type="match status" value="1"/>
</dbReference>
<comment type="caution">
    <text evidence="3">The sequence shown here is derived from an EMBL/GenBank/DDBJ whole genome shotgun (WGS) entry which is preliminary data.</text>
</comment>
<dbReference type="PANTHER" id="PTHR33050">
    <property type="entry name" value="REVERSE TRANSCRIPTASE DOMAIN-CONTAINING PROTEIN"/>
    <property type="match status" value="1"/>
</dbReference>
<evidence type="ECO:0000313" key="4">
    <source>
        <dbReference type="Proteomes" id="UP000653454"/>
    </source>
</evidence>
<dbReference type="InterPro" id="IPR013762">
    <property type="entry name" value="Integrase-like_cat_sf"/>
</dbReference>
<gene>
    <name evidence="3" type="ORF">PLXY2_LOCUS9639</name>
</gene>
<dbReference type="Gene3D" id="3.30.70.270">
    <property type="match status" value="1"/>
</dbReference>
<reference evidence="3" key="1">
    <citation type="submission" date="2020-11" db="EMBL/GenBank/DDBJ databases">
        <authorList>
            <person name="Whiteford S."/>
        </authorList>
    </citation>
    <scope>NUCLEOTIDE SEQUENCE</scope>
</reference>
<keyword evidence="4" id="KW-1185">Reference proteome</keyword>
<dbReference type="InterPro" id="IPR052055">
    <property type="entry name" value="Hepadnavirus_pol/RT"/>
</dbReference>